<comment type="caution">
    <text evidence="1">The sequence shown here is derived from an EMBL/GenBank/DDBJ whole genome shotgun (WGS) entry which is preliminary data.</text>
</comment>
<evidence type="ECO:0000313" key="1">
    <source>
        <dbReference type="EMBL" id="MED3564013.1"/>
    </source>
</evidence>
<organism evidence="1 2">
    <name type="scientific">Bacillus xiapuensis</name>
    <dbReference type="NCBI Taxonomy" id="2014075"/>
    <lineage>
        <taxon>Bacteria</taxon>
        <taxon>Bacillati</taxon>
        <taxon>Bacillota</taxon>
        <taxon>Bacilli</taxon>
        <taxon>Bacillales</taxon>
        <taxon>Bacillaceae</taxon>
        <taxon>Bacillus</taxon>
    </lineage>
</organism>
<gene>
    <name evidence="1" type="ORF">P4447_16435</name>
</gene>
<accession>A0ABU6NCQ7</accession>
<reference evidence="1 2" key="1">
    <citation type="submission" date="2023-03" db="EMBL/GenBank/DDBJ databases">
        <title>Bacillus Genome Sequencing.</title>
        <authorList>
            <person name="Dunlap C."/>
        </authorList>
    </citation>
    <scope>NUCLEOTIDE SEQUENCE [LARGE SCALE GENOMIC DNA]</scope>
    <source>
        <strain evidence="1 2">B-14544</strain>
    </source>
</reference>
<dbReference type="Proteomes" id="UP001330749">
    <property type="component" value="Unassembled WGS sequence"/>
</dbReference>
<evidence type="ECO:0000313" key="2">
    <source>
        <dbReference type="Proteomes" id="UP001330749"/>
    </source>
</evidence>
<protein>
    <submittedName>
        <fullName evidence="1">Spore germination protein</fullName>
    </submittedName>
</protein>
<name>A0ABU6NCQ7_9BACI</name>
<dbReference type="EMBL" id="JARMQG010000254">
    <property type="protein sequence ID" value="MED3564013.1"/>
    <property type="molecule type" value="Genomic_DNA"/>
</dbReference>
<dbReference type="RefSeq" id="WP_141770494.1">
    <property type="nucleotide sequence ID" value="NZ_JARMQG010000254.1"/>
</dbReference>
<sequence length="52" mass="5176">MAIKKDGVIIGTVSGGIVNFDGTAIIAPISKSNTINGAGANNSGFIVITNSR</sequence>
<proteinExistence type="predicted"/>
<keyword evidence="2" id="KW-1185">Reference proteome</keyword>